<dbReference type="GO" id="GO:0004519">
    <property type="term" value="F:endonuclease activity"/>
    <property type="evidence" value="ECO:0007669"/>
    <property type="project" value="InterPro"/>
</dbReference>
<comment type="caution">
    <text evidence="3">The sequence shown here is derived from an EMBL/GenBank/DDBJ whole genome shotgun (WGS) entry which is preliminary data.</text>
</comment>
<evidence type="ECO:0000259" key="2">
    <source>
        <dbReference type="SMART" id="SM00507"/>
    </source>
</evidence>
<reference evidence="3 4" key="1">
    <citation type="submission" date="2016-12" db="EMBL/GenBank/DDBJ databases">
        <title>Amycolatopsis keratiniphila subsp. keratiniphila genome sequencing and assembly.</title>
        <authorList>
            <person name="Mayilraj S."/>
            <person name="Kaur N."/>
        </authorList>
    </citation>
    <scope>NUCLEOTIDE SEQUENCE [LARGE SCALE GENOMIC DNA]</scope>
    <source>
        <strain evidence="3 4">DSM 44409</strain>
    </source>
</reference>
<dbReference type="InterPro" id="IPR002711">
    <property type="entry name" value="HNH"/>
</dbReference>
<gene>
    <name evidence="3" type="ORF">AVR91_0238630</name>
</gene>
<dbReference type="GO" id="GO:0008270">
    <property type="term" value="F:zinc ion binding"/>
    <property type="evidence" value="ECO:0007669"/>
    <property type="project" value="InterPro"/>
</dbReference>
<name>A0A1W2LHJ1_9PSEU</name>
<dbReference type="SMART" id="SM00507">
    <property type="entry name" value="HNHc"/>
    <property type="match status" value="1"/>
</dbReference>
<dbReference type="GO" id="GO:0003676">
    <property type="term" value="F:nucleic acid binding"/>
    <property type="evidence" value="ECO:0007669"/>
    <property type="project" value="InterPro"/>
</dbReference>
<feature type="region of interest" description="Disordered" evidence="1">
    <location>
        <begin position="50"/>
        <end position="91"/>
    </location>
</feature>
<organism evidence="3 4">
    <name type="scientific">Amycolatopsis keratiniphila subsp. keratiniphila</name>
    <dbReference type="NCBI Taxonomy" id="227715"/>
    <lineage>
        <taxon>Bacteria</taxon>
        <taxon>Bacillati</taxon>
        <taxon>Actinomycetota</taxon>
        <taxon>Actinomycetes</taxon>
        <taxon>Pseudonocardiales</taxon>
        <taxon>Pseudonocardiaceae</taxon>
        <taxon>Amycolatopsis</taxon>
        <taxon>Amycolatopsis japonica group</taxon>
    </lineage>
</organism>
<dbReference type="InterPro" id="IPR003615">
    <property type="entry name" value="HNH_nuc"/>
</dbReference>
<protein>
    <recommendedName>
        <fullName evidence="2">HNH nuclease domain-containing protein</fullName>
    </recommendedName>
</protein>
<sequence length="91" mass="9841">MGSANGRPWRRVTAQLREIAAASGAACGLCGHRIDLGLPARHKMSFTADHIVPRSKGGPDTLDNARPAHRRCNSSRGNRAAEAPMPTSRRW</sequence>
<evidence type="ECO:0000313" key="4">
    <source>
        <dbReference type="Proteomes" id="UP000076660"/>
    </source>
</evidence>
<dbReference type="Pfam" id="PF01844">
    <property type="entry name" value="HNH"/>
    <property type="match status" value="1"/>
</dbReference>
<dbReference type="AlphaFoldDB" id="A0A1W2LHJ1"/>
<proteinExistence type="predicted"/>
<feature type="domain" description="HNH nuclease" evidence="2">
    <location>
        <begin position="33"/>
        <end position="74"/>
    </location>
</feature>
<accession>A0A1W2LHJ1</accession>
<dbReference type="Gene3D" id="1.10.30.50">
    <property type="match status" value="1"/>
</dbReference>
<evidence type="ECO:0000256" key="1">
    <source>
        <dbReference type="SAM" id="MobiDB-lite"/>
    </source>
</evidence>
<dbReference type="CDD" id="cd00085">
    <property type="entry name" value="HNHc"/>
    <property type="match status" value="1"/>
</dbReference>
<dbReference type="EMBL" id="LQMT02000042">
    <property type="protein sequence ID" value="ONF62283.1"/>
    <property type="molecule type" value="Genomic_DNA"/>
</dbReference>
<evidence type="ECO:0000313" key="3">
    <source>
        <dbReference type="EMBL" id="ONF62283.1"/>
    </source>
</evidence>
<dbReference type="Proteomes" id="UP000076660">
    <property type="component" value="Unassembled WGS sequence"/>
</dbReference>